<dbReference type="GeneID" id="39596157"/>
<evidence type="ECO:0000256" key="1">
    <source>
        <dbReference type="SAM" id="MobiDB-lite"/>
    </source>
</evidence>
<gene>
    <name evidence="2" type="ORF">C8Q69DRAFT_278402</name>
</gene>
<sequence length="160" mass="18022">MPLEIEDRARDCCLRYHHSFSILDCGVFIAEPITVNCEAQDTKLIVITRYHLLNIYSKAPFLYKMTSTGHKSPFSEEAPVETILLPAGRADTADNGPSPTEPTGTAPYPSSRGTEDSPWKPSFSRQQSWNEQDMKHRFQERLLGSERGRESGFTEAQRSG</sequence>
<name>A0A443HTA1_BYSSP</name>
<reference evidence="2 3" key="1">
    <citation type="journal article" date="2018" name="Front. Microbiol.">
        <title>Genomic and genetic insights into a cosmopolitan fungus, Paecilomyces variotii (Eurotiales).</title>
        <authorList>
            <person name="Urquhart A.S."/>
            <person name="Mondo S.J."/>
            <person name="Makela M.R."/>
            <person name="Hane J.K."/>
            <person name="Wiebenga A."/>
            <person name="He G."/>
            <person name="Mihaltcheva S."/>
            <person name="Pangilinan J."/>
            <person name="Lipzen A."/>
            <person name="Barry K."/>
            <person name="de Vries R.P."/>
            <person name="Grigoriev I.V."/>
            <person name="Idnurm A."/>
        </authorList>
    </citation>
    <scope>NUCLEOTIDE SEQUENCE [LARGE SCALE GENOMIC DNA]</scope>
    <source>
        <strain evidence="2 3">CBS 101075</strain>
    </source>
</reference>
<evidence type="ECO:0000313" key="2">
    <source>
        <dbReference type="EMBL" id="RWQ95014.1"/>
    </source>
</evidence>
<dbReference type="EMBL" id="RCNU01000006">
    <property type="protein sequence ID" value="RWQ95014.1"/>
    <property type="molecule type" value="Genomic_DNA"/>
</dbReference>
<comment type="caution">
    <text evidence="2">The sequence shown here is derived from an EMBL/GenBank/DDBJ whole genome shotgun (WGS) entry which is preliminary data.</text>
</comment>
<organism evidence="2 3">
    <name type="scientific">Byssochlamys spectabilis</name>
    <name type="common">Paecilomyces variotii</name>
    <dbReference type="NCBI Taxonomy" id="264951"/>
    <lineage>
        <taxon>Eukaryota</taxon>
        <taxon>Fungi</taxon>
        <taxon>Dikarya</taxon>
        <taxon>Ascomycota</taxon>
        <taxon>Pezizomycotina</taxon>
        <taxon>Eurotiomycetes</taxon>
        <taxon>Eurotiomycetidae</taxon>
        <taxon>Eurotiales</taxon>
        <taxon>Thermoascaceae</taxon>
        <taxon>Paecilomyces</taxon>
    </lineage>
</organism>
<feature type="region of interest" description="Disordered" evidence="1">
    <location>
        <begin position="69"/>
        <end position="160"/>
    </location>
</feature>
<dbReference type="AlphaFoldDB" id="A0A443HTA1"/>
<dbReference type="VEuPathDB" id="FungiDB:C8Q69DRAFT_278402"/>
<proteinExistence type="predicted"/>
<feature type="compositionally biased region" description="Basic and acidic residues" evidence="1">
    <location>
        <begin position="132"/>
        <end position="152"/>
    </location>
</feature>
<keyword evidence="3" id="KW-1185">Reference proteome</keyword>
<evidence type="ECO:0000313" key="3">
    <source>
        <dbReference type="Proteomes" id="UP000283841"/>
    </source>
</evidence>
<protein>
    <submittedName>
        <fullName evidence="2">Uncharacterized protein</fullName>
    </submittedName>
</protein>
<dbReference type="RefSeq" id="XP_028484659.1">
    <property type="nucleotide sequence ID" value="XM_028626880.1"/>
</dbReference>
<accession>A0A443HTA1</accession>
<dbReference type="Proteomes" id="UP000283841">
    <property type="component" value="Unassembled WGS sequence"/>
</dbReference>